<accession>A0A453H6H4</accession>
<reference evidence="2" key="5">
    <citation type="journal article" date="2021" name="G3 (Bethesda)">
        <title>Aegilops tauschii genome assembly Aet v5.0 features greater sequence contiguity and improved annotation.</title>
        <authorList>
            <person name="Wang L."/>
            <person name="Zhu T."/>
            <person name="Rodriguez J.C."/>
            <person name="Deal K.R."/>
            <person name="Dubcovsky J."/>
            <person name="McGuire P.E."/>
            <person name="Lux T."/>
            <person name="Spannagl M."/>
            <person name="Mayer K.F.X."/>
            <person name="Baldrich P."/>
            <person name="Meyers B.C."/>
            <person name="Huo N."/>
            <person name="Gu Y.Q."/>
            <person name="Zhou H."/>
            <person name="Devos K.M."/>
            <person name="Bennetzen J.L."/>
            <person name="Unver T."/>
            <person name="Budak H."/>
            <person name="Gulick P.J."/>
            <person name="Galiba G."/>
            <person name="Kalapos B."/>
            <person name="Nelson D.R."/>
            <person name="Li P."/>
            <person name="You F.M."/>
            <person name="Luo M.C."/>
            <person name="Dvorak J."/>
        </authorList>
    </citation>
    <scope>NUCLEOTIDE SEQUENCE [LARGE SCALE GENOMIC DNA]</scope>
    <source>
        <strain evidence="2">cv. AL8/78</strain>
    </source>
</reference>
<reference evidence="2" key="4">
    <citation type="submission" date="2019-03" db="UniProtKB">
        <authorList>
            <consortium name="EnsemblPlants"/>
        </authorList>
    </citation>
    <scope>IDENTIFICATION</scope>
</reference>
<evidence type="ECO:0000313" key="3">
    <source>
        <dbReference type="Proteomes" id="UP000015105"/>
    </source>
</evidence>
<feature type="region of interest" description="Disordered" evidence="1">
    <location>
        <begin position="1"/>
        <end position="26"/>
    </location>
</feature>
<sequence length="90" mass="10082">HPRLPRTLASWPPPLPSPSASPRPRAASPSLLFAFRVAIVGVNEEMHAGGGHGRLHERDHRRRGAHGRRRTPRGSGRPRRRGLWTERRGP</sequence>
<evidence type="ECO:0000313" key="2">
    <source>
        <dbReference type="EnsemblPlants" id="AET4Gv20088300.1"/>
    </source>
</evidence>
<evidence type="ECO:0000256" key="1">
    <source>
        <dbReference type="SAM" id="MobiDB-lite"/>
    </source>
</evidence>
<feature type="compositionally biased region" description="Basic residues" evidence="1">
    <location>
        <begin position="53"/>
        <end position="82"/>
    </location>
</feature>
<reference evidence="2" key="3">
    <citation type="journal article" date="2017" name="Nature">
        <title>Genome sequence of the progenitor of the wheat D genome Aegilops tauschii.</title>
        <authorList>
            <person name="Luo M.C."/>
            <person name="Gu Y.Q."/>
            <person name="Puiu D."/>
            <person name="Wang H."/>
            <person name="Twardziok S.O."/>
            <person name="Deal K.R."/>
            <person name="Huo N."/>
            <person name="Zhu T."/>
            <person name="Wang L."/>
            <person name="Wang Y."/>
            <person name="McGuire P.E."/>
            <person name="Liu S."/>
            <person name="Long H."/>
            <person name="Ramasamy R.K."/>
            <person name="Rodriguez J.C."/>
            <person name="Van S.L."/>
            <person name="Yuan L."/>
            <person name="Wang Z."/>
            <person name="Xia Z."/>
            <person name="Xiao L."/>
            <person name="Anderson O.D."/>
            <person name="Ouyang S."/>
            <person name="Liang Y."/>
            <person name="Zimin A.V."/>
            <person name="Pertea G."/>
            <person name="Qi P."/>
            <person name="Bennetzen J.L."/>
            <person name="Dai X."/>
            <person name="Dawson M.W."/>
            <person name="Muller H.G."/>
            <person name="Kugler K."/>
            <person name="Rivarola-Duarte L."/>
            <person name="Spannagl M."/>
            <person name="Mayer K.F.X."/>
            <person name="Lu F.H."/>
            <person name="Bevan M.W."/>
            <person name="Leroy P."/>
            <person name="Li P."/>
            <person name="You F.M."/>
            <person name="Sun Q."/>
            <person name="Liu Z."/>
            <person name="Lyons E."/>
            <person name="Wicker T."/>
            <person name="Salzberg S.L."/>
            <person name="Devos K.M."/>
            <person name="Dvorak J."/>
        </authorList>
    </citation>
    <scope>NUCLEOTIDE SEQUENCE [LARGE SCALE GENOMIC DNA]</scope>
    <source>
        <strain evidence="2">cv. AL8/78</strain>
    </source>
</reference>
<reference evidence="3" key="2">
    <citation type="journal article" date="2017" name="Nat. Plants">
        <title>The Aegilops tauschii genome reveals multiple impacts of transposons.</title>
        <authorList>
            <person name="Zhao G."/>
            <person name="Zou C."/>
            <person name="Li K."/>
            <person name="Wang K."/>
            <person name="Li T."/>
            <person name="Gao L."/>
            <person name="Zhang X."/>
            <person name="Wang H."/>
            <person name="Yang Z."/>
            <person name="Liu X."/>
            <person name="Jiang W."/>
            <person name="Mao L."/>
            <person name="Kong X."/>
            <person name="Jiao Y."/>
            <person name="Jia J."/>
        </authorList>
    </citation>
    <scope>NUCLEOTIDE SEQUENCE [LARGE SCALE GENOMIC DNA]</scope>
    <source>
        <strain evidence="3">cv. AL8/78</strain>
    </source>
</reference>
<keyword evidence="3" id="KW-1185">Reference proteome</keyword>
<dbReference type="EnsemblPlants" id="AET4Gv20088300.1">
    <property type="protein sequence ID" value="AET4Gv20088300.1"/>
    <property type="gene ID" value="AET4Gv20088300"/>
</dbReference>
<organism evidence="2 3">
    <name type="scientific">Aegilops tauschii subsp. strangulata</name>
    <name type="common">Goatgrass</name>
    <dbReference type="NCBI Taxonomy" id="200361"/>
    <lineage>
        <taxon>Eukaryota</taxon>
        <taxon>Viridiplantae</taxon>
        <taxon>Streptophyta</taxon>
        <taxon>Embryophyta</taxon>
        <taxon>Tracheophyta</taxon>
        <taxon>Spermatophyta</taxon>
        <taxon>Magnoliopsida</taxon>
        <taxon>Liliopsida</taxon>
        <taxon>Poales</taxon>
        <taxon>Poaceae</taxon>
        <taxon>BOP clade</taxon>
        <taxon>Pooideae</taxon>
        <taxon>Triticodae</taxon>
        <taxon>Triticeae</taxon>
        <taxon>Triticinae</taxon>
        <taxon>Aegilops</taxon>
    </lineage>
</organism>
<reference evidence="3" key="1">
    <citation type="journal article" date="2014" name="Science">
        <title>Ancient hybridizations among the ancestral genomes of bread wheat.</title>
        <authorList>
            <consortium name="International Wheat Genome Sequencing Consortium,"/>
            <person name="Marcussen T."/>
            <person name="Sandve S.R."/>
            <person name="Heier L."/>
            <person name="Spannagl M."/>
            <person name="Pfeifer M."/>
            <person name="Jakobsen K.S."/>
            <person name="Wulff B.B."/>
            <person name="Steuernagel B."/>
            <person name="Mayer K.F."/>
            <person name="Olsen O.A."/>
        </authorList>
    </citation>
    <scope>NUCLEOTIDE SEQUENCE [LARGE SCALE GENOMIC DNA]</scope>
    <source>
        <strain evidence="3">cv. AL8/78</strain>
    </source>
</reference>
<dbReference type="Gramene" id="AET4Gv20088300.1">
    <property type="protein sequence ID" value="AET4Gv20088300.1"/>
    <property type="gene ID" value="AET4Gv20088300"/>
</dbReference>
<name>A0A453H6H4_AEGTS</name>
<dbReference type="Proteomes" id="UP000015105">
    <property type="component" value="Chromosome 4D"/>
</dbReference>
<feature type="compositionally biased region" description="Pro residues" evidence="1">
    <location>
        <begin position="11"/>
        <end position="21"/>
    </location>
</feature>
<proteinExistence type="predicted"/>
<dbReference type="AlphaFoldDB" id="A0A453H6H4"/>
<feature type="region of interest" description="Disordered" evidence="1">
    <location>
        <begin position="47"/>
        <end position="90"/>
    </location>
</feature>
<protein>
    <submittedName>
        <fullName evidence="2">Uncharacterized protein</fullName>
    </submittedName>
</protein>